<dbReference type="PANTHER" id="PTHR14097">
    <property type="entry name" value="OXIDOREDUCTASE HTATIP2"/>
    <property type="match status" value="1"/>
</dbReference>
<dbReference type="PANTHER" id="PTHR14097:SF9">
    <property type="entry name" value="EPIMERASE, PUTATIVE (AFU_ORTHOLOGUE AFUA_8G07320)-RELATED"/>
    <property type="match status" value="1"/>
</dbReference>
<dbReference type="SUPFAM" id="SSF51735">
    <property type="entry name" value="NAD(P)-binding Rossmann-fold domains"/>
    <property type="match status" value="1"/>
</dbReference>
<keyword evidence="2" id="KW-1185">Reference proteome</keyword>
<organism evidence="1 2">
    <name type="scientific">Exophiala spinifera</name>
    <dbReference type="NCBI Taxonomy" id="91928"/>
    <lineage>
        <taxon>Eukaryota</taxon>
        <taxon>Fungi</taxon>
        <taxon>Dikarya</taxon>
        <taxon>Ascomycota</taxon>
        <taxon>Pezizomycotina</taxon>
        <taxon>Eurotiomycetes</taxon>
        <taxon>Chaetothyriomycetidae</taxon>
        <taxon>Chaetothyriales</taxon>
        <taxon>Herpotrichiellaceae</taxon>
        <taxon>Exophiala</taxon>
    </lineage>
</organism>
<dbReference type="Gene3D" id="3.40.50.720">
    <property type="entry name" value="NAD(P)-binding Rossmann-like Domain"/>
    <property type="match status" value="1"/>
</dbReference>
<dbReference type="GeneID" id="27336184"/>
<dbReference type="InterPro" id="IPR036291">
    <property type="entry name" value="NAD(P)-bd_dom_sf"/>
</dbReference>
<dbReference type="Proteomes" id="UP000053328">
    <property type="component" value="Unassembled WGS sequence"/>
</dbReference>
<proteinExistence type="predicted"/>
<evidence type="ECO:0000313" key="2">
    <source>
        <dbReference type="Proteomes" id="UP000053328"/>
    </source>
</evidence>
<evidence type="ECO:0008006" key="3">
    <source>
        <dbReference type="Google" id="ProtNLM"/>
    </source>
</evidence>
<dbReference type="EMBL" id="KN847498">
    <property type="protein sequence ID" value="KIW11828.1"/>
    <property type="molecule type" value="Genomic_DNA"/>
</dbReference>
<sequence length="220" mass="24789">MKVIITGGTGYIGQQVLSQCLQSPSIKSVVSLSRRDPGVRHEKLEIILHDDFSQCPPKILSKIQDAQACIYCLGTNIPVKPAELNRKINFEYALTTARIFAGFDHSSQPFHFVYLSGALPEKDTEKHLWFLAENRKMRGALENSLLQLDSEKHNLGFRVFIARPGFVQPRGAVVRTWLIDYVANAIVISDLAIAMVRLAVEGHERPLVENRELKDIARLR</sequence>
<accession>A0A0D2AYN0</accession>
<reference evidence="1 2" key="1">
    <citation type="submission" date="2015-01" db="EMBL/GenBank/DDBJ databases">
        <title>The Genome Sequence of Exophiala spinifera CBS89968.</title>
        <authorList>
            <consortium name="The Broad Institute Genomics Platform"/>
            <person name="Cuomo C."/>
            <person name="de Hoog S."/>
            <person name="Gorbushina A."/>
            <person name="Stielow B."/>
            <person name="Teixiera M."/>
            <person name="Abouelleil A."/>
            <person name="Chapman S.B."/>
            <person name="Priest M."/>
            <person name="Young S.K."/>
            <person name="Wortman J."/>
            <person name="Nusbaum C."/>
            <person name="Birren B."/>
        </authorList>
    </citation>
    <scope>NUCLEOTIDE SEQUENCE [LARGE SCALE GENOMIC DNA]</scope>
    <source>
        <strain evidence="1 2">CBS 89968</strain>
    </source>
</reference>
<dbReference type="VEuPathDB" id="FungiDB:PV08_09101"/>
<gene>
    <name evidence="1" type="ORF">PV08_09101</name>
</gene>
<protein>
    <recommendedName>
        <fullName evidence="3">NAD(P)-binding domain-containing protein</fullName>
    </recommendedName>
</protein>
<dbReference type="HOGENOM" id="CLU_071330_0_1_1"/>
<evidence type="ECO:0000313" key="1">
    <source>
        <dbReference type="EMBL" id="KIW11828.1"/>
    </source>
</evidence>
<dbReference type="RefSeq" id="XP_016232044.1">
    <property type="nucleotide sequence ID" value="XM_016383421.1"/>
</dbReference>
<dbReference type="AlphaFoldDB" id="A0A0D2AYN0"/>
<name>A0A0D2AYN0_9EURO</name>
<dbReference type="OrthoDB" id="3535423at2759"/>